<evidence type="ECO:0000313" key="2">
    <source>
        <dbReference type="Proteomes" id="UP000694044"/>
    </source>
</evidence>
<gene>
    <name evidence="1" type="ORF">PHYPSEUDO_013801</name>
</gene>
<proteinExistence type="predicted"/>
<protein>
    <recommendedName>
        <fullName evidence="3">Retrotransposon gag domain-containing protein</fullName>
    </recommendedName>
</protein>
<dbReference type="Proteomes" id="UP000694044">
    <property type="component" value="Unassembled WGS sequence"/>
</dbReference>
<accession>A0A8T1W6B2</accession>
<dbReference type="EMBL" id="JAGDFM010000074">
    <property type="protein sequence ID" value="KAG7387674.1"/>
    <property type="molecule type" value="Genomic_DNA"/>
</dbReference>
<comment type="caution">
    <text evidence="1">The sequence shown here is derived from an EMBL/GenBank/DDBJ whole genome shotgun (WGS) entry which is preliminary data.</text>
</comment>
<organism evidence="1 2">
    <name type="scientific">Phytophthora pseudosyringae</name>
    <dbReference type="NCBI Taxonomy" id="221518"/>
    <lineage>
        <taxon>Eukaryota</taxon>
        <taxon>Sar</taxon>
        <taxon>Stramenopiles</taxon>
        <taxon>Oomycota</taxon>
        <taxon>Peronosporomycetes</taxon>
        <taxon>Peronosporales</taxon>
        <taxon>Peronosporaceae</taxon>
        <taxon>Phytophthora</taxon>
    </lineage>
</organism>
<name>A0A8T1W6B2_9STRA</name>
<evidence type="ECO:0000313" key="1">
    <source>
        <dbReference type="EMBL" id="KAG7387674.1"/>
    </source>
</evidence>
<sequence length="199" mass="23376">MLFQLREGVLFSGATQLQQLRISPGSTQFPGYGMSFRPFIAYDTVQPFDPTLSLEKRRPWWDKFQYTARMGGWCEQERCTRLYSQLSHIEGTKAWIQQLSDSEARETPRTFLWRLNAAAVKANVDYGTASGCRRHLNQFLKNLRDRELQLSLQGRLYLSTDEMEDTLRQVEEMQRDMRRKPANDIQFGRYKPRVLTPDP</sequence>
<keyword evidence="2" id="KW-1185">Reference proteome</keyword>
<reference evidence="1" key="1">
    <citation type="submission" date="2021-02" db="EMBL/GenBank/DDBJ databases">
        <authorList>
            <person name="Palmer J.M."/>
        </authorList>
    </citation>
    <scope>NUCLEOTIDE SEQUENCE</scope>
    <source>
        <strain evidence="1">SCRP734</strain>
    </source>
</reference>
<dbReference type="AlphaFoldDB" id="A0A8T1W6B2"/>
<evidence type="ECO:0008006" key="3">
    <source>
        <dbReference type="Google" id="ProtNLM"/>
    </source>
</evidence>